<dbReference type="KEGG" id="mpar:F7D14_04745"/>
<dbReference type="NCBIfam" id="TIGR00401">
    <property type="entry name" value="msrA"/>
    <property type="match status" value="1"/>
</dbReference>
<feature type="signal peptide" evidence="5">
    <location>
        <begin position="1"/>
        <end position="20"/>
    </location>
</feature>
<comment type="similarity">
    <text evidence="4">Belongs to the MsrA Met sulfoxide reductase family.</text>
</comment>
<dbReference type="HAMAP" id="MF_01401">
    <property type="entry name" value="MsrA"/>
    <property type="match status" value="1"/>
</dbReference>
<evidence type="ECO:0000313" key="7">
    <source>
        <dbReference type="EMBL" id="QGM96850.1"/>
    </source>
</evidence>
<evidence type="ECO:0000256" key="2">
    <source>
        <dbReference type="ARBA" id="ARBA00047806"/>
    </source>
</evidence>
<protein>
    <recommendedName>
        <fullName evidence="4">Peptide methionine sulfoxide reductase MsrA</fullName>
        <shortName evidence="4">Protein-methionine-S-oxide reductase</shortName>
        <ecNumber evidence="4">1.8.4.11</ecNumber>
    </recommendedName>
    <alternativeName>
        <fullName evidence="4">Peptide-methionine (S)-S-oxide reductase</fullName>
        <shortName evidence="4">Peptide Met(O) reductase</shortName>
    </alternativeName>
</protein>
<evidence type="ECO:0000313" key="8">
    <source>
        <dbReference type="Proteomes" id="UP000422569"/>
    </source>
</evidence>
<proteinExistence type="inferred from homology"/>
<keyword evidence="8" id="KW-1185">Reference proteome</keyword>
<dbReference type="GO" id="GO:0008113">
    <property type="term" value="F:peptide-methionine (S)-S-oxide reductase activity"/>
    <property type="evidence" value="ECO:0007669"/>
    <property type="project" value="UniProtKB-UniRule"/>
</dbReference>
<comment type="function">
    <text evidence="4">Has an important function as a repair enzyme for proteins that have been inactivated by oxidation. Catalyzes the reversible oxidation-reduction of methionine sulfoxide in proteins to methionine.</text>
</comment>
<keyword evidence="1 4" id="KW-0560">Oxidoreductase</keyword>
<feature type="chain" id="PRO_5025442748" description="Peptide methionine sulfoxide reductase MsrA" evidence="5">
    <location>
        <begin position="21"/>
        <end position="223"/>
    </location>
</feature>
<dbReference type="AlphaFoldDB" id="A0A6B8M7Y2"/>
<dbReference type="Proteomes" id="UP000422569">
    <property type="component" value="Chromosome"/>
</dbReference>
<dbReference type="PANTHER" id="PTHR43774">
    <property type="entry name" value="PEPTIDE METHIONINE SULFOXIDE REDUCTASE"/>
    <property type="match status" value="1"/>
</dbReference>
<dbReference type="Gene3D" id="3.30.1060.10">
    <property type="entry name" value="Peptide methionine sulphoxide reductase MsrA"/>
    <property type="match status" value="1"/>
</dbReference>
<comment type="catalytic activity">
    <reaction evidence="2 4">
        <text>L-methionyl-[protein] + [thioredoxin]-disulfide + H2O = L-methionyl-(S)-S-oxide-[protein] + [thioredoxin]-dithiol</text>
        <dbReference type="Rhea" id="RHEA:14217"/>
        <dbReference type="Rhea" id="RHEA-COMP:10698"/>
        <dbReference type="Rhea" id="RHEA-COMP:10700"/>
        <dbReference type="Rhea" id="RHEA-COMP:12313"/>
        <dbReference type="Rhea" id="RHEA-COMP:12315"/>
        <dbReference type="ChEBI" id="CHEBI:15377"/>
        <dbReference type="ChEBI" id="CHEBI:16044"/>
        <dbReference type="ChEBI" id="CHEBI:29950"/>
        <dbReference type="ChEBI" id="CHEBI:44120"/>
        <dbReference type="ChEBI" id="CHEBI:50058"/>
        <dbReference type="EC" id="1.8.4.11"/>
    </reaction>
</comment>
<dbReference type="RefSeq" id="WP_040579212.1">
    <property type="nucleotide sequence ID" value="NZ_CP044331.1"/>
</dbReference>
<evidence type="ECO:0000256" key="4">
    <source>
        <dbReference type="HAMAP-Rule" id="MF_01401"/>
    </source>
</evidence>
<organism evidence="7 8">
    <name type="scientific">Methylocystis parvus</name>
    <dbReference type="NCBI Taxonomy" id="134"/>
    <lineage>
        <taxon>Bacteria</taxon>
        <taxon>Pseudomonadati</taxon>
        <taxon>Pseudomonadota</taxon>
        <taxon>Alphaproteobacteria</taxon>
        <taxon>Hyphomicrobiales</taxon>
        <taxon>Methylocystaceae</taxon>
        <taxon>Methylocystis</taxon>
    </lineage>
</organism>
<gene>
    <name evidence="4 7" type="primary">msrA</name>
    <name evidence="7" type="ORF">F7D14_04745</name>
</gene>
<evidence type="ECO:0000256" key="5">
    <source>
        <dbReference type="SAM" id="SignalP"/>
    </source>
</evidence>
<dbReference type="Pfam" id="PF01625">
    <property type="entry name" value="PMSR"/>
    <property type="match status" value="1"/>
</dbReference>
<dbReference type="EC" id="1.8.4.11" evidence="4"/>
<feature type="active site" evidence="4">
    <location>
        <position position="50"/>
    </location>
</feature>
<dbReference type="EMBL" id="CP044331">
    <property type="protein sequence ID" value="QGM96850.1"/>
    <property type="molecule type" value="Genomic_DNA"/>
</dbReference>
<evidence type="ECO:0000256" key="1">
    <source>
        <dbReference type="ARBA" id="ARBA00023002"/>
    </source>
</evidence>
<comment type="catalytic activity">
    <reaction evidence="3 4">
        <text>[thioredoxin]-disulfide + L-methionine + H2O = L-methionine (S)-S-oxide + [thioredoxin]-dithiol</text>
        <dbReference type="Rhea" id="RHEA:19993"/>
        <dbReference type="Rhea" id="RHEA-COMP:10698"/>
        <dbReference type="Rhea" id="RHEA-COMP:10700"/>
        <dbReference type="ChEBI" id="CHEBI:15377"/>
        <dbReference type="ChEBI" id="CHEBI:29950"/>
        <dbReference type="ChEBI" id="CHEBI:50058"/>
        <dbReference type="ChEBI" id="CHEBI:57844"/>
        <dbReference type="ChEBI" id="CHEBI:58772"/>
        <dbReference type="EC" id="1.8.4.11"/>
    </reaction>
</comment>
<dbReference type="SUPFAM" id="SSF55068">
    <property type="entry name" value="Peptide methionine sulfoxide reductase"/>
    <property type="match status" value="1"/>
</dbReference>
<dbReference type="InterPro" id="IPR002569">
    <property type="entry name" value="Met_Sox_Rdtase_MsrA_dom"/>
</dbReference>
<accession>A0A6B8M7Y2</accession>
<dbReference type="PANTHER" id="PTHR43774:SF1">
    <property type="entry name" value="PEPTIDE METHIONINE SULFOXIDE REDUCTASE MSRA 2"/>
    <property type="match status" value="1"/>
</dbReference>
<feature type="domain" description="Peptide methionine sulphoxide reductase MsrA" evidence="6">
    <location>
        <begin position="44"/>
        <end position="195"/>
    </location>
</feature>
<sequence length="223" mass="24370">MKRLLFTFAALAFLASPLAAQERAVSLPPPVYDPAPASDSPQKLVLAGGCFWGVQGVFQHVKGVSRAVSGYAGGSEKTARYNMVSQSDTGHAESVEITYDPKTVSLGKLLQVYFSVAHDPTQLNRQGPDEGTQYRSAIFISGSEQEKVARDYIAQLSSAAAFASPIVTTLEPLSRFYPAEAYHQDYLVQHPRAPYIIYNDLPKIGNLKKLFPDLYREAPALTN</sequence>
<dbReference type="GO" id="GO:0033744">
    <property type="term" value="F:L-methionine:thioredoxin-disulfide S-oxidoreductase activity"/>
    <property type="evidence" value="ECO:0007669"/>
    <property type="project" value="RHEA"/>
</dbReference>
<reference evidence="7 8" key="1">
    <citation type="submission" date="2019-09" db="EMBL/GenBank/DDBJ databases">
        <title>Isolation and complete genome sequencing of Methylocystis species.</title>
        <authorList>
            <person name="Rumah B.L."/>
            <person name="Stead C.E."/>
            <person name="Stevens B.C."/>
            <person name="Minton N.P."/>
            <person name="Grosse-Honebrink A."/>
            <person name="Zhang Y."/>
        </authorList>
    </citation>
    <scope>NUCLEOTIDE SEQUENCE [LARGE SCALE GENOMIC DNA]</scope>
    <source>
        <strain evidence="7 8">BRCS2</strain>
    </source>
</reference>
<keyword evidence="5" id="KW-0732">Signal</keyword>
<name>A0A6B8M7Y2_9HYPH</name>
<evidence type="ECO:0000256" key="3">
    <source>
        <dbReference type="ARBA" id="ARBA00048782"/>
    </source>
</evidence>
<dbReference type="InterPro" id="IPR036509">
    <property type="entry name" value="Met_Sox_Rdtase_MsrA_sf"/>
</dbReference>
<evidence type="ECO:0000259" key="6">
    <source>
        <dbReference type="Pfam" id="PF01625"/>
    </source>
</evidence>